<evidence type="ECO:0000313" key="2">
    <source>
        <dbReference type="Proteomes" id="UP000252680"/>
    </source>
</evidence>
<dbReference type="InterPro" id="IPR027417">
    <property type="entry name" value="P-loop_NTPase"/>
</dbReference>
<accession>A0A365YUI9</accession>
<dbReference type="Gene3D" id="3.40.50.300">
    <property type="entry name" value="P-loop containing nucleotide triphosphate hydrolases"/>
    <property type="match status" value="1"/>
</dbReference>
<dbReference type="PROSITE" id="PS00383">
    <property type="entry name" value="TYR_PHOSPHATASE_1"/>
    <property type="match status" value="1"/>
</dbReference>
<name>A0A365YUI9_9PROT</name>
<keyword evidence="2" id="KW-1185">Reference proteome</keyword>
<protein>
    <submittedName>
        <fullName evidence="1">Sulfotransferase</fullName>
    </submittedName>
</protein>
<dbReference type="GO" id="GO:0016740">
    <property type="term" value="F:transferase activity"/>
    <property type="evidence" value="ECO:0007669"/>
    <property type="project" value="UniProtKB-KW"/>
</dbReference>
<keyword evidence="1" id="KW-0808">Transferase</keyword>
<gene>
    <name evidence="1" type="ORF">NJLHNGOC_09875</name>
</gene>
<proteinExistence type="predicted"/>
<dbReference type="InterPro" id="IPR016130">
    <property type="entry name" value="Tyr_Pase_AS"/>
</dbReference>
<organism evidence="1 2">
    <name type="scientific">Novacetimonas cocois</name>
    <dbReference type="NCBI Taxonomy" id="1747507"/>
    <lineage>
        <taxon>Bacteria</taxon>
        <taxon>Pseudomonadati</taxon>
        <taxon>Pseudomonadota</taxon>
        <taxon>Alphaproteobacteria</taxon>
        <taxon>Acetobacterales</taxon>
        <taxon>Acetobacteraceae</taxon>
        <taxon>Novacetimonas</taxon>
    </lineage>
</organism>
<dbReference type="SUPFAM" id="SSF52540">
    <property type="entry name" value="P-loop containing nucleoside triphosphate hydrolases"/>
    <property type="match status" value="1"/>
</dbReference>
<dbReference type="EMBL" id="QEXL01000011">
    <property type="protein sequence ID" value="RBM06583.1"/>
    <property type="molecule type" value="Genomic_DNA"/>
</dbReference>
<comment type="caution">
    <text evidence="1">The sequence shown here is derived from an EMBL/GenBank/DDBJ whole genome shotgun (WGS) entry which is preliminary data.</text>
</comment>
<dbReference type="Pfam" id="PF13469">
    <property type="entry name" value="Sulfotransfer_3"/>
    <property type="match status" value="1"/>
</dbReference>
<sequence length="280" mass="31870">MSSQFIFHCMSGLPRSGSTLLAAILRQNPSVQHAGITSPVLPMIVKISSIMVEGELTTEFNETQRKKLISGIINNYYSNKKAPLIGNIVFDNHRMWCTRLNLLDYIHPHSRVICCVRDPVWIINSFERIIQSDPLLGSRLIPIEHRGTLHERVEALLSSGGAFGYCWKAIREAFYSKFAKKLIIVDYDTLTKRPKETLMRLESILGIKHHIYDLNNIKFNDANKFDENLNTIGLHSVGKHIHSPSRCLTLPPDIVSRLAGCMFWRDPSENRENADIICDT</sequence>
<dbReference type="Proteomes" id="UP000252680">
    <property type="component" value="Unassembled WGS sequence"/>
</dbReference>
<reference evidence="1 2" key="1">
    <citation type="submission" date="2018-05" db="EMBL/GenBank/DDBJ databases">
        <title>Komagataeibacter cocois sp. nov., for a novel cellulose- producing strain isolated from coconut milk.</title>
        <authorList>
            <person name="Liu L."/>
            <person name="Wang Y."/>
            <person name="Liu S."/>
            <person name="Bi J."/>
            <person name="Chen H."/>
            <person name="Deng J."/>
            <person name="Zhang C."/>
            <person name="Hu Q."/>
            <person name="Li C."/>
        </authorList>
    </citation>
    <scope>NUCLEOTIDE SEQUENCE [LARGE SCALE GENOMIC DNA]</scope>
    <source>
        <strain evidence="1 2">WE7</strain>
    </source>
</reference>
<dbReference type="OrthoDB" id="9800698at2"/>
<dbReference type="RefSeq" id="WP_113596210.1">
    <property type="nucleotide sequence ID" value="NZ_QEXL01000011.1"/>
</dbReference>
<evidence type="ECO:0000313" key="1">
    <source>
        <dbReference type="EMBL" id="RBM06583.1"/>
    </source>
</evidence>
<dbReference type="AlphaFoldDB" id="A0A365YUI9"/>